<evidence type="ECO:0000313" key="1">
    <source>
        <dbReference type="Ensembl" id="ENSOARP00020062729.1"/>
    </source>
</evidence>
<reference evidence="1" key="3">
    <citation type="submission" date="2025-09" db="UniProtKB">
        <authorList>
            <consortium name="Ensembl"/>
        </authorList>
    </citation>
    <scope>IDENTIFICATION</scope>
</reference>
<proteinExistence type="predicted"/>
<sequence length="150" mass="17318">MSIELVMPSNHLILCHPLLLLPSIFPSIRVFSSESVLRIRWPKYWSFSFSISPSNEYSGLISFRMDWLDLLAVQGTLKSVLQHHSSKASIFWHSAFFIVQLSHPYMTTGKTIALTRWTFVGKVMSLLFNMLPRLVITFLPRTKCLSISWL</sequence>
<accession>A0AC11ESE5</accession>
<reference evidence="1" key="1">
    <citation type="submission" date="2020-11" db="EMBL/GenBank/DDBJ databases">
        <authorList>
            <person name="Davenport K.M."/>
            <person name="Bickhart D.M."/>
            <person name="Smith T.P.L."/>
            <person name="Murdoch B.M."/>
            <person name="Rosen B.D."/>
        </authorList>
    </citation>
    <scope>NUCLEOTIDE SEQUENCE [LARGE SCALE GENOMIC DNA]</scope>
    <source>
        <strain evidence="1">OAR_USU_Benz2616</strain>
    </source>
</reference>
<name>A0AC11ESE5_SHEEP</name>
<organism evidence="1">
    <name type="scientific">Ovis aries</name>
    <name type="common">Sheep</name>
    <dbReference type="NCBI Taxonomy" id="9940"/>
    <lineage>
        <taxon>Eukaryota</taxon>
        <taxon>Metazoa</taxon>
        <taxon>Chordata</taxon>
        <taxon>Craniata</taxon>
        <taxon>Vertebrata</taxon>
        <taxon>Euteleostomi</taxon>
        <taxon>Mammalia</taxon>
        <taxon>Eutheria</taxon>
        <taxon>Laurasiatheria</taxon>
        <taxon>Artiodactyla</taxon>
        <taxon>Ruminantia</taxon>
        <taxon>Pecora</taxon>
        <taxon>Bovidae</taxon>
        <taxon>Caprinae</taxon>
        <taxon>Ovis</taxon>
    </lineage>
</organism>
<protein>
    <submittedName>
        <fullName evidence="1">Uncharacterized protein</fullName>
    </submittedName>
</protein>
<dbReference type="Ensembl" id="ENSOART00020058005.1">
    <property type="protein sequence ID" value="ENSOARP00020062729.1"/>
    <property type="gene ID" value="ENSOARG00020038062.1"/>
</dbReference>
<reference evidence="1" key="2">
    <citation type="submission" date="2025-08" db="UniProtKB">
        <authorList>
            <consortium name="Ensembl"/>
        </authorList>
    </citation>
    <scope>IDENTIFICATION</scope>
</reference>